<reference evidence="3" key="1">
    <citation type="journal article" date="2019" name="Int. J. Syst. Evol. Microbiol.">
        <title>The Global Catalogue of Microorganisms (GCM) 10K type strain sequencing project: providing services to taxonomists for standard genome sequencing and annotation.</title>
        <authorList>
            <consortium name="The Broad Institute Genomics Platform"/>
            <consortium name="The Broad Institute Genome Sequencing Center for Infectious Disease"/>
            <person name="Wu L."/>
            <person name="Ma J."/>
        </authorList>
    </citation>
    <scope>NUCLEOTIDE SEQUENCE [LARGE SCALE GENOMIC DNA]</scope>
    <source>
        <strain evidence="3">IBRC-M 10490</strain>
    </source>
</reference>
<organism evidence="2 3">
    <name type="scientific">Nocardia halotolerans</name>
    <dbReference type="NCBI Taxonomy" id="1755878"/>
    <lineage>
        <taxon>Bacteria</taxon>
        <taxon>Bacillati</taxon>
        <taxon>Actinomycetota</taxon>
        <taxon>Actinomycetes</taxon>
        <taxon>Mycobacteriales</taxon>
        <taxon>Nocardiaceae</taxon>
        <taxon>Nocardia</taxon>
    </lineage>
</organism>
<evidence type="ECO:0000313" key="3">
    <source>
        <dbReference type="Proteomes" id="UP001595844"/>
    </source>
</evidence>
<evidence type="ECO:0000313" key="2">
    <source>
        <dbReference type="EMBL" id="MFC4376907.1"/>
    </source>
</evidence>
<dbReference type="EMBL" id="JBHSDL010000028">
    <property type="protein sequence ID" value="MFC4376907.1"/>
    <property type="molecule type" value="Genomic_DNA"/>
</dbReference>
<evidence type="ECO:0000256" key="1">
    <source>
        <dbReference type="SAM" id="MobiDB-lite"/>
    </source>
</evidence>
<accession>A0ABV8VPQ4</accession>
<dbReference type="RefSeq" id="WP_378566613.1">
    <property type="nucleotide sequence ID" value="NZ_JBHSDL010000028.1"/>
</dbReference>
<gene>
    <name evidence="2" type="ORF">ACFO5K_22715</name>
</gene>
<feature type="region of interest" description="Disordered" evidence="1">
    <location>
        <begin position="163"/>
        <end position="182"/>
    </location>
</feature>
<protein>
    <submittedName>
        <fullName evidence="2">Uncharacterized protein</fullName>
    </submittedName>
</protein>
<sequence>MYVHPAAVHGVYASRAVGEVGPNPRDPRRLPGEWSDYPPEVLAAISRGELADDLSLWVAVIDAMGQPDPEFDPVWLRSTARSDGSGGTGQSVAIGFDLPGTTRIVFFQLVHHPLHDIVHPFEAKGLVTRLWPNPPDYLDLESHAVLDKNTRLGGVFLDGKGMSEHLSPDRRATGNGLPDYLT</sequence>
<keyword evidence="3" id="KW-1185">Reference proteome</keyword>
<comment type="caution">
    <text evidence="2">The sequence shown here is derived from an EMBL/GenBank/DDBJ whole genome shotgun (WGS) entry which is preliminary data.</text>
</comment>
<name>A0ABV8VPQ4_9NOCA</name>
<proteinExistence type="predicted"/>
<dbReference type="Proteomes" id="UP001595844">
    <property type="component" value="Unassembled WGS sequence"/>
</dbReference>
<feature type="compositionally biased region" description="Basic and acidic residues" evidence="1">
    <location>
        <begin position="163"/>
        <end position="172"/>
    </location>
</feature>